<accession>A0AAV4VR22</accession>
<evidence type="ECO:0000313" key="2">
    <source>
        <dbReference type="Proteomes" id="UP001054945"/>
    </source>
</evidence>
<sequence length="98" mass="11115">MSETKPKGKNIIVTIFHSIQSRKQWSDRHNLRGVKTAFVKLADSIKRQNTNGSYAPVGSSTLGCVYDYIVDRHFVMTANQKLAFRCLKQLAFFVCCLS</sequence>
<dbReference type="EMBL" id="BPLR01014938">
    <property type="protein sequence ID" value="GIY72384.1"/>
    <property type="molecule type" value="Genomic_DNA"/>
</dbReference>
<keyword evidence="2" id="KW-1185">Reference proteome</keyword>
<gene>
    <name evidence="1" type="ORF">CEXT_321141</name>
</gene>
<proteinExistence type="predicted"/>
<reference evidence="1 2" key="1">
    <citation type="submission" date="2021-06" db="EMBL/GenBank/DDBJ databases">
        <title>Caerostris extrusa draft genome.</title>
        <authorList>
            <person name="Kono N."/>
            <person name="Arakawa K."/>
        </authorList>
    </citation>
    <scope>NUCLEOTIDE SEQUENCE [LARGE SCALE GENOMIC DNA]</scope>
</reference>
<dbReference type="Proteomes" id="UP001054945">
    <property type="component" value="Unassembled WGS sequence"/>
</dbReference>
<dbReference type="AlphaFoldDB" id="A0AAV4VR22"/>
<comment type="caution">
    <text evidence="1">The sequence shown here is derived from an EMBL/GenBank/DDBJ whole genome shotgun (WGS) entry which is preliminary data.</text>
</comment>
<organism evidence="1 2">
    <name type="scientific">Caerostris extrusa</name>
    <name type="common">Bark spider</name>
    <name type="synonym">Caerostris bankana</name>
    <dbReference type="NCBI Taxonomy" id="172846"/>
    <lineage>
        <taxon>Eukaryota</taxon>
        <taxon>Metazoa</taxon>
        <taxon>Ecdysozoa</taxon>
        <taxon>Arthropoda</taxon>
        <taxon>Chelicerata</taxon>
        <taxon>Arachnida</taxon>
        <taxon>Araneae</taxon>
        <taxon>Araneomorphae</taxon>
        <taxon>Entelegynae</taxon>
        <taxon>Araneoidea</taxon>
        <taxon>Araneidae</taxon>
        <taxon>Caerostris</taxon>
    </lineage>
</organism>
<name>A0AAV4VR22_CAEEX</name>
<protein>
    <submittedName>
        <fullName evidence="1">Uncharacterized protein</fullName>
    </submittedName>
</protein>
<evidence type="ECO:0000313" key="1">
    <source>
        <dbReference type="EMBL" id="GIY72384.1"/>
    </source>
</evidence>